<dbReference type="SUPFAM" id="SSF50692">
    <property type="entry name" value="ADC-like"/>
    <property type="match status" value="1"/>
</dbReference>
<comment type="PTM">
    <text evidence="9 11">Is synthesized initially as an inactive proenzyme, which is activated by self-cleavage at a specific serine bond to produce a beta-subunit with a hydroxyl group at its C-terminus and an alpha-subunit with a pyruvoyl group at its N-terminus.</text>
</comment>
<evidence type="ECO:0000256" key="2">
    <source>
        <dbReference type="ARBA" id="ARBA00022655"/>
    </source>
</evidence>
<protein>
    <recommendedName>
        <fullName evidence="9">Aspartate 1-decarboxylase</fullName>
        <ecNumber evidence="9">4.1.1.11</ecNumber>
    </recommendedName>
    <alternativeName>
        <fullName evidence="9">Aspartate alpha-decarboxylase</fullName>
    </alternativeName>
    <component>
        <recommendedName>
            <fullName evidence="9">Aspartate 1-decarboxylase beta chain</fullName>
        </recommendedName>
    </component>
    <component>
        <recommendedName>
            <fullName evidence="9">Aspartate 1-decarboxylase alpha chain</fullName>
        </recommendedName>
    </component>
</protein>
<comment type="catalytic activity">
    <reaction evidence="9">
        <text>L-aspartate + H(+) = beta-alanine + CO2</text>
        <dbReference type="Rhea" id="RHEA:19497"/>
        <dbReference type="ChEBI" id="CHEBI:15378"/>
        <dbReference type="ChEBI" id="CHEBI:16526"/>
        <dbReference type="ChEBI" id="CHEBI:29991"/>
        <dbReference type="ChEBI" id="CHEBI:57966"/>
        <dbReference type="EC" id="4.1.1.11"/>
    </reaction>
</comment>
<dbReference type="InterPro" id="IPR009010">
    <property type="entry name" value="Asp_de-COase-like_dom_sf"/>
</dbReference>
<keyword evidence="2 9" id="KW-0566">Pantothenate biosynthesis</keyword>
<accession>A0A517QR85</accession>
<proteinExistence type="inferred from homology"/>
<keyword evidence="4 9" id="KW-0068">Autocatalytic cleavage</keyword>
<feature type="active site" description="Schiff-base intermediate with substrate; via pyruvic acid" evidence="9 10">
    <location>
        <position position="25"/>
    </location>
</feature>
<evidence type="ECO:0000256" key="12">
    <source>
        <dbReference type="PIRSR" id="PIRSR006246-5"/>
    </source>
</evidence>
<dbReference type="PIRSF" id="PIRSF006246">
    <property type="entry name" value="Asp_decarbox"/>
    <property type="match status" value="1"/>
</dbReference>
<dbReference type="UniPathway" id="UPA00028">
    <property type="reaction ID" value="UER00002"/>
</dbReference>
<reference evidence="13 14" key="1">
    <citation type="submission" date="2019-02" db="EMBL/GenBank/DDBJ databases">
        <title>Deep-cultivation of Planctomycetes and their phenomic and genomic characterization uncovers novel biology.</title>
        <authorList>
            <person name="Wiegand S."/>
            <person name="Jogler M."/>
            <person name="Boedeker C."/>
            <person name="Pinto D."/>
            <person name="Vollmers J."/>
            <person name="Rivas-Marin E."/>
            <person name="Kohn T."/>
            <person name="Peeters S.H."/>
            <person name="Heuer A."/>
            <person name="Rast P."/>
            <person name="Oberbeckmann S."/>
            <person name="Bunk B."/>
            <person name="Jeske O."/>
            <person name="Meyerdierks A."/>
            <person name="Storesund J.E."/>
            <person name="Kallscheuer N."/>
            <person name="Luecker S."/>
            <person name="Lage O.M."/>
            <person name="Pohl T."/>
            <person name="Merkel B.J."/>
            <person name="Hornburger P."/>
            <person name="Mueller R.-W."/>
            <person name="Bruemmer F."/>
            <person name="Labrenz M."/>
            <person name="Spormann A.M."/>
            <person name="Op den Camp H."/>
            <person name="Overmann J."/>
            <person name="Amann R."/>
            <person name="Jetten M.S.M."/>
            <person name="Mascher T."/>
            <person name="Medema M.H."/>
            <person name="Devos D.P."/>
            <person name="Kaster A.-K."/>
            <person name="Ovreas L."/>
            <person name="Rohde M."/>
            <person name="Galperin M.Y."/>
            <person name="Jogler C."/>
        </authorList>
    </citation>
    <scope>NUCLEOTIDE SEQUENCE [LARGE SCALE GENOMIC DNA]</scope>
    <source>
        <strain evidence="13 14">Mal48</strain>
    </source>
</reference>
<keyword evidence="8 9" id="KW-0670">Pyruvate</keyword>
<dbReference type="KEGG" id="tpol:Mal48_33790"/>
<dbReference type="PANTHER" id="PTHR21012:SF0">
    <property type="entry name" value="ASPARTATE 1-DECARBOXYLASE"/>
    <property type="match status" value="1"/>
</dbReference>
<dbReference type="Pfam" id="PF02261">
    <property type="entry name" value="Asp_decarbox"/>
    <property type="match status" value="1"/>
</dbReference>
<dbReference type="CDD" id="cd06919">
    <property type="entry name" value="Asp_decarbox"/>
    <property type="match status" value="1"/>
</dbReference>
<evidence type="ECO:0000313" key="14">
    <source>
        <dbReference type="Proteomes" id="UP000315724"/>
    </source>
</evidence>
<comment type="cofactor">
    <cofactor evidence="9 10">
        <name>pyruvate</name>
        <dbReference type="ChEBI" id="CHEBI:15361"/>
    </cofactor>
    <text evidence="9 10">Binds 1 pyruvoyl group covalently per subunit.</text>
</comment>
<evidence type="ECO:0000256" key="3">
    <source>
        <dbReference type="ARBA" id="ARBA00022793"/>
    </source>
</evidence>
<comment type="subcellular location">
    <subcellularLocation>
        <location evidence="9">Cytoplasm</location>
    </subcellularLocation>
</comment>
<dbReference type="NCBIfam" id="TIGR00223">
    <property type="entry name" value="panD"/>
    <property type="match status" value="1"/>
</dbReference>
<evidence type="ECO:0000313" key="13">
    <source>
        <dbReference type="EMBL" id="QDT34119.1"/>
    </source>
</evidence>
<comment type="similarity">
    <text evidence="9">Belongs to the PanD family.</text>
</comment>
<dbReference type="AlphaFoldDB" id="A0A517QR85"/>
<evidence type="ECO:0000256" key="6">
    <source>
        <dbReference type="ARBA" id="ARBA00023239"/>
    </source>
</evidence>
<dbReference type="EC" id="4.1.1.11" evidence="9"/>
<feature type="active site" description="Proton donor" evidence="9 10">
    <location>
        <position position="58"/>
    </location>
</feature>
<comment type="function">
    <text evidence="9">Catalyzes the pyruvoyl-dependent decarboxylation of aspartate to produce beta-alanine.</text>
</comment>
<feature type="chain" id="PRO_5023496730" description="Aspartate 1-decarboxylase alpha chain" evidence="9 12">
    <location>
        <begin position="25"/>
        <end position="126"/>
    </location>
</feature>
<evidence type="ECO:0000256" key="5">
    <source>
        <dbReference type="ARBA" id="ARBA00023145"/>
    </source>
</evidence>
<dbReference type="RefSeq" id="WP_145201555.1">
    <property type="nucleotide sequence ID" value="NZ_CP036267.1"/>
</dbReference>
<keyword evidence="3 9" id="KW-0210">Decarboxylase</keyword>
<dbReference type="Proteomes" id="UP000315724">
    <property type="component" value="Chromosome"/>
</dbReference>
<dbReference type="GO" id="GO:0015940">
    <property type="term" value="P:pantothenate biosynthetic process"/>
    <property type="evidence" value="ECO:0007669"/>
    <property type="project" value="UniProtKB-UniRule"/>
</dbReference>
<evidence type="ECO:0000256" key="8">
    <source>
        <dbReference type="ARBA" id="ARBA00023317"/>
    </source>
</evidence>
<sequence>MLLQILKAKLHMAAVTETELHYHGSVTIDRDLMDEIGFLPYEKVMISNCESGIRAESYIIPGARGSKVIKMNGALAHLASVHDRVILMTFASLEPEEVESFEPQVAILDEHNNIIDRFSGQVTDEG</sequence>
<keyword evidence="7 9" id="KW-0704">Schiff base</keyword>
<keyword evidence="1 9" id="KW-0963">Cytoplasm</keyword>
<evidence type="ECO:0000256" key="10">
    <source>
        <dbReference type="PIRSR" id="PIRSR006246-1"/>
    </source>
</evidence>
<evidence type="ECO:0000256" key="9">
    <source>
        <dbReference type="HAMAP-Rule" id="MF_00446"/>
    </source>
</evidence>
<evidence type="ECO:0000256" key="4">
    <source>
        <dbReference type="ARBA" id="ARBA00022813"/>
    </source>
</evidence>
<keyword evidence="6 9" id="KW-0456">Lyase</keyword>
<organism evidence="13 14">
    <name type="scientific">Thalassoglobus polymorphus</name>
    <dbReference type="NCBI Taxonomy" id="2527994"/>
    <lineage>
        <taxon>Bacteria</taxon>
        <taxon>Pseudomonadati</taxon>
        <taxon>Planctomycetota</taxon>
        <taxon>Planctomycetia</taxon>
        <taxon>Planctomycetales</taxon>
        <taxon>Planctomycetaceae</taxon>
        <taxon>Thalassoglobus</taxon>
    </lineage>
</organism>
<dbReference type="GO" id="GO:0004068">
    <property type="term" value="F:aspartate 1-decarboxylase activity"/>
    <property type="evidence" value="ECO:0007669"/>
    <property type="project" value="UniProtKB-UniRule"/>
</dbReference>
<feature type="chain" id="PRO_5023496729" description="Aspartate 1-decarboxylase beta chain" evidence="9 12">
    <location>
        <begin position="1"/>
        <end position="24"/>
    </location>
</feature>
<dbReference type="OrthoDB" id="9803983at2"/>
<evidence type="ECO:0000256" key="1">
    <source>
        <dbReference type="ARBA" id="ARBA00022490"/>
    </source>
</evidence>
<comment type="subunit">
    <text evidence="9">Heterooctamer of four alpha and four beta subunits.</text>
</comment>
<dbReference type="GO" id="GO:0006523">
    <property type="term" value="P:alanine biosynthetic process"/>
    <property type="evidence" value="ECO:0007669"/>
    <property type="project" value="InterPro"/>
</dbReference>
<dbReference type="GO" id="GO:0005829">
    <property type="term" value="C:cytosol"/>
    <property type="evidence" value="ECO:0007669"/>
    <property type="project" value="TreeGrafter"/>
</dbReference>
<comment type="pathway">
    <text evidence="9">Cofactor biosynthesis; (R)-pantothenate biosynthesis; beta-alanine from L-aspartate: step 1/1.</text>
</comment>
<comment type="caution">
    <text evidence="9">Lacks conserved residue(s) required for the propagation of feature annotation.</text>
</comment>
<dbReference type="InterPro" id="IPR003190">
    <property type="entry name" value="Asp_decarbox"/>
</dbReference>
<keyword evidence="14" id="KW-1185">Reference proteome</keyword>
<name>A0A517QR85_9PLAN</name>
<evidence type="ECO:0000256" key="7">
    <source>
        <dbReference type="ARBA" id="ARBA00023270"/>
    </source>
</evidence>
<dbReference type="EMBL" id="CP036267">
    <property type="protein sequence ID" value="QDT34119.1"/>
    <property type="molecule type" value="Genomic_DNA"/>
</dbReference>
<keyword evidence="5 9" id="KW-0865">Zymogen</keyword>
<dbReference type="Gene3D" id="2.40.40.20">
    <property type="match status" value="1"/>
</dbReference>
<dbReference type="PANTHER" id="PTHR21012">
    <property type="entry name" value="ASPARTATE 1-DECARBOXYLASE"/>
    <property type="match status" value="1"/>
</dbReference>
<dbReference type="HAMAP" id="MF_00446">
    <property type="entry name" value="PanD"/>
    <property type="match status" value="1"/>
</dbReference>
<feature type="modified residue" description="Pyruvic acid (Ser)" evidence="9 11">
    <location>
        <position position="25"/>
    </location>
</feature>
<gene>
    <name evidence="9 13" type="primary">panD</name>
    <name evidence="13" type="ORF">Mal48_33790</name>
</gene>
<evidence type="ECO:0000256" key="11">
    <source>
        <dbReference type="PIRSR" id="PIRSR006246-3"/>
    </source>
</evidence>